<proteinExistence type="predicted"/>
<evidence type="ECO:0000313" key="2">
    <source>
        <dbReference type="Proteomes" id="UP001156560"/>
    </source>
</evidence>
<dbReference type="RefSeq" id="WP_269169375.1">
    <property type="nucleotide sequence ID" value="NZ_CP114194.1"/>
</dbReference>
<gene>
    <name evidence="1" type="ORF">O1Q84_09800</name>
</gene>
<name>A0AA47JDU8_VIBPH</name>
<dbReference type="AlphaFoldDB" id="A0AA47JDU8"/>
<reference evidence="1" key="1">
    <citation type="submission" date="2022-12" db="EMBL/GenBank/DDBJ databases">
        <title>Vibrio parahaemolyticus become highly virulent by producing novel Tc toxins.</title>
        <authorList>
            <person name="Yang F."/>
            <person name="You Y."/>
            <person name="Lai Q."/>
            <person name="Xu L."/>
            <person name="Li F."/>
        </authorList>
    </citation>
    <scope>NUCLEOTIDE SEQUENCE</scope>
    <source>
        <strain evidence="1">Vp-HL-202005</strain>
    </source>
</reference>
<organism evidence="1 2">
    <name type="scientific">Vibrio parahaemolyticus</name>
    <dbReference type="NCBI Taxonomy" id="670"/>
    <lineage>
        <taxon>Bacteria</taxon>
        <taxon>Pseudomonadati</taxon>
        <taxon>Pseudomonadota</taxon>
        <taxon>Gammaproteobacteria</taxon>
        <taxon>Vibrionales</taxon>
        <taxon>Vibrionaceae</taxon>
        <taxon>Vibrio</taxon>
    </lineage>
</organism>
<accession>A0AA47JDU8</accession>
<protein>
    <recommendedName>
        <fullName evidence="3">Lipoprotein</fullName>
    </recommendedName>
</protein>
<sequence>MMKKGLTYLLPLLLFGCSAKVDKLSYLKVWDDKWKECDKIGKQTILDFPKSEWFESLRLDDKKEVFLYIHFLKDYECTQAEASNLRAVLDEADITTLNGVLKGFIHFDKPSDSKIQHLDQRQVEVLSREISSPFNALSTAEKMGLIEHQ</sequence>
<evidence type="ECO:0008006" key="3">
    <source>
        <dbReference type="Google" id="ProtNLM"/>
    </source>
</evidence>
<evidence type="ECO:0000313" key="1">
    <source>
        <dbReference type="EMBL" id="WAT88970.1"/>
    </source>
</evidence>
<dbReference type="EMBL" id="CP114194">
    <property type="protein sequence ID" value="WAT88970.1"/>
    <property type="molecule type" value="Genomic_DNA"/>
</dbReference>
<dbReference type="Proteomes" id="UP001156560">
    <property type="component" value="Chromosome 1"/>
</dbReference>
<dbReference type="PROSITE" id="PS51257">
    <property type="entry name" value="PROKAR_LIPOPROTEIN"/>
    <property type="match status" value="1"/>
</dbReference>